<dbReference type="RefSeq" id="WP_191255955.1">
    <property type="nucleotide sequence ID" value="NZ_BNAY01000004.1"/>
</dbReference>
<dbReference type="SUPFAM" id="SSF52540">
    <property type="entry name" value="P-loop containing nucleoside triphosphate hydrolases"/>
    <property type="match status" value="1"/>
</dbReference>
<evidence type="ECO:0000313" key="5">
    <source>
        <dbReference type="EMBL" id="GHH20129.1"/>
    </source>
</evidence>
<name>A0ABQ3LP67_9PSEU</name>
<dbReference type="PANTHER" id="PTHR47691">
    <property type="entry name" value="REGULATOR-RELATED"/>
    <property type="match status" value="1"/>
</dbReference>
<protein>
    <submittedName>
        <fullName evidence="5">SARP family transcriptional regulator</fullName>
    </submittedName>
</protein>
<dbReference type="InterPro" id="IPR049945">
    <property type="entry name" value="AAA_22"/>
</dbReference>
<keyword evidence="6" id="KW-1185">Reference proteome</keyword>
<reference evidence="6" key="1">
    <citation type="journal article" date="2019" name="Int. J. Syst. Evol. Microbiol.">
        <title>The Global Catalogue of Microorganisms (GCM) 10K type strain sequencing project: providing services to taxonomists for standard genome sequencing and annotation.</title>
        <authorList>
            <consortium name="The Broad Institute Genomics Platform"/>
            <consortium name="The Broad Institute Genome Sequencing Center for Infectious Disease"/>
            <person name="Wu L."/>
            <person name="Ma J."/>
        </authorList>
    </citation>
    <scope>NUCLEOTIDE SEQUENCE [LARGE SCALE GENOMIC DNA]</scope>
    <source>
        <strain evidence="6">CGMCC 4.7683</strain>
    </source>
</reference>
<dbReference type="PROSITE" id="PS51755">
    <property type="entry name" value="OMPR_PHOB"/>
    <property type="match status" value="1"/>
</dbReference>
<proteinExistence type="inferred from homology"/>
<dbReference type="InterPro" id="IPR005158">
    <property type="entry name" value="BTAD"/>
</dbReference>
<comment type="similarity">
    <text evidence="1">Belongs to the AfsR/DnrI/RedD regulatory family.</text>
</comment>
<dbReference type="Pfam" id="PF00486">
    <property type="entry name" value="Trans_reg_C"/>
    <property type="match status" value="1"/>
</dbReference>
<dbReference type="Proteomes" id="UP000635387">
    <property type="component" value="Unassembled WGS sequence"/>
</dbReference>
<dbReference type="InterPro" id="IPR027417">
    <property type="entry name" value="P-loop_NTPase"/>
</dbReference>
<dbReference type="EMBL" id="BNAY01000004">
    <property type="protein sequence ID" value="GHH20129.1"/>
    <property type="molecule type" value="Genomic_DNA"/>
</dbReference>
<evidence type="ECO:0000256" key="2">
    <source>
        <dbReference type="ARBA" id="ARBA00023125"/>
    </source>
</evidence>
<evidence type="ECO:0000313" key="6">
    <source>
        <dbReference type="Proteomes" id="UP000635387"/>
    </source>
</evidence>
<dbReference type="SUPFAM" id="SSF46894">
    <property type="entry name" value="C-terminal effector domain of the bipartite response regulators"/>
    <property type="match status" value="1"/>
</dbReference>
<dbReference type="PRINTS" id="PR00364">
    <property type="entry name" value="DISEASERSIST"/>
</dbReference>
<evidence type="ECO:0000256" key="3">
    <source>
        <dbReference type="PROSITE-ProRule" id="PRU01091"/>
    </source>
</evidence>
<comment type="caution">
    <text evidence="5">The sequence shown here is derived from an EMBL/GenBank/DDBJ whole genome shotgun (WGS) entry which is preliminary data.</text>
</comment>
<dbReference type="SUPFAM" id="SSF48452">
    <property type="entry name" value="TPR-like"/>
    <property type="match status" value="3"/>
</dbReference>
<dbReference type="CDD" id="cd15831">
    <property type="entry name" value="BTAD"/>
    <property type="match status" value="1"/>
</dbReference>
<evidence type="ECO:0000256" key="1">
    <source>
        <dbReference type="ARBA" id="ARBA00005820"/>
    </source>
</evidence>
<dbReference type="InterPro" id="IPR001867">
    <property type="entry name" value="OmpR/PhoB-type_DNA-bd"/>
</dbReference>
<feature type="domain" description="OmpR/PhoB-type" evidence="4">
    <location>
        <begin position="1"/>
        <end position="91"/>
    </location>
</feature>
<feature type="DNA-binding region" description="OmpR/PhoB-type" evidence="3">
    <location>
        <begin position="1"/>
        <end position="91"/>
    </location>
</feature>
<evidence type="ECO:0000259" key="4">
    <source>
        <dbReference type="PROSITE" id="PS51755"/>
    </source>
</evidence>
<sequence length="1046" mass="111874">MRFGVLGATEVRREDGTAVAVGGPRVRTLFALLALEAGRVVPAERLIDGLYGEQPPEGVTNALQSQVSRLRGALKDLAPVEFSPAGYRLAVDPGDVDVHRFERLAAEGRRTLAAGDAAKASDLLRDALGLWRGPAFADITDAPFRDPQVTRLNELKTSAIEDRVEAELKLGSHEDVLAALREIIDDQPLRERPRALLIRALHAAGRQADALTAFEDARRVLADELGTDPGPELAAAHLAVLRGETPPVKATTTPLPAQLTSFIGREGDLRHVLGQLDRSRLVTLTGPGGAGKTRLAIETAAASDLPAVFVELAPYSEHADVAHAVLTALGLRTVPLGGVAVPVETAPLDRLIDALADRAVLLVLDNCEHLVEAAATLVARLLGAAAALRVLATSREPLGITGEVVSPVPRLAVPPPGTPPARSLEFAAVRLFADRARANDPGFAVDDTTAGDVQRVCAALDGLPLAIELAAARVRTLPVGEIASRLDDRFRLLSRGSRGAESRHRTLRGVVEWSWDLLEEDERLLGRRLTVFAGGTTLADAEAVCAVPDVEDLLPSLVDRSLVERTGDRYRMLETIRAFFAEKLAEAGEAEQMRRAHAEHFLALAEEADPLLRTGEQLVWLDRLDAAYDDLLAALRWATEADVRIALRLSASLVTYWWMRGRRFEGSTLCVEVVKNLGPKPPDGLEEEYQLCVLSAAAGLRGGAEHEALGRHFPEVDGLVRTMVSAPRNPALLMLMGVVTGPPGDDDELLKRGQALLAHSDAWSLALVPTGYGLRMLMQGKLETAEGLLREGEAAFRAIGERWGLSMTLDHLSQILIWTNRQAEALEMMDEALRLMRELGASDDNADLLCRRGTSKLLHGDAAGARADFELAIEIARRAGMPESRAFGYVGLATLARHGGDLATARALSELALSECTGGSFTSEGGRSGARISLAWVAAAEGDADQAEELHRRALESADQWNDSTTLACAVEGLAGVALLRGDAERAAVLIGAAVTIRGTPFAVDLDAALLRTSARKVLGDDFDRAYRRGLGLRGAAQLAGFPSES</sequence>
<dbReference type="PANTHER" id="PTHR47691:SF3">
    <property type="entry name" value="HTH-TYPE TRANSCRIPTIONAL REGULATOR RV0890C-RELATED"/>
    <property type="match status" value="1"/>
</dbReference>
<dbReference type="InterPro" id="IPR011990">
    <property type="entry name" value="TPR-like_helical_dom_sf"/>
</dbReference>
<gene>
    <name evidence="5" type="ORF">GCM10017790_39680</name>
</gene>
<dbReference type="InterPro" id="IPR036388">
    <property type="entry name" value="WH-like_DNA-bd_sf"/>
</dbReference>
<dbReference type="SMART" id="SM01043">
    <property type="entry name" value="BTAD"/>
    <property type="match status" value="1"/>
</dbReference>
<dbReference type="Gene3D" id="1.25.40.10">
    <property type="entry name" value="Tetratricopeptide repeat domain"/>
    <property type="match status" value="3"/>
</dbReference>
<accession>A0ABQ3LP67</accession>
<dbReference type="Pfam" id="PF13401">
    <property type="entry name" value="AAA_22"/>
    <property type="match status" value="1"/>
</dbReference>
<dbReference type="Pfam" id="PF03704">
    <property type="entry name" value="BTAD"/>
    <property type="match status" value="1"/>
</dbReference>
<keyword evidence="2 3" id="KW-0238">DNA-binding</keyword>
<dbReference type="InterPro" id="IPR016032">
    <property type="entry name" value="Sig_transdc_resp-reg_C-effctor"/>
</dbReference>
<organism evidence="5 6">
    <name type="scientific">Amycolatopsis oliviviridis</name>
    <dbReference type="NCBI Taxonomy" id="1471590"/>
    <lineage>
        <taxon>Bacteria</taxon>
        <taxon>Bacillati</taxon>
        <taxon>Actinomycetota</taxon>
        <taxon>Actinomycetes</taxon>
        <taxon>Pseudonocardiales</taxon>
        <taxon>Pseudonocardiaceae</taxon>
        <taxon>Amycolatopsis</taxon>
    </lineage>
</organism>
<dbReference type="Gene3D" id="1.10.10.10">
    <property type="entry name" value="Winged helix-like DNA-binding domain superfamily/Winged helix DNA-binding domain"/>
    <property type="match status" value="1"/>
</dbReference>
<dbReference type="SMART" id="SM00862">
    <property type="entry name" value="Trans_reg_C"/>
    <property type="match status" value="1"/>
</dbReference>